<dbReference type="Proteomes" id="UP000660729">
    <property type="component" value="Unassembled WGS sequence"/>
</dbReference>
<keyword evidence="4" id="KW-1185">Reference proteome</keyword>
<dbReference type="EMBL" id="JABCIY010000040">
    <property type="protein sequence ID" value="KAF7195462.1"/>
    <property type="molecule type" value="Genomic_DNA"/>
</dbReference>
<reference evidence="3" key="1">
    <citation type="submission" date="2020-04" db="EMBL/GenBank/DDBJ databases">
        <title>Draft genome resource of the tomato pathogen Pseudocercospora fuligena.</title>
        <authorList>
            <person name="Zaccaron A."/>
        </authorList>
    </citation>
    <scope>NUCLEOTIDE SEQUENCE</scope>
    <source>
        <strain evidence="3">PF001</strain>
    </source>
</reference>
<dbReference type="OrthoDB" id="3645357at2759"/>
<dbReference type="PANTHER" id="PTHR35395:SF1">
    <property type="entry name" value="DUF6536 DOMAIN-CONTAINING PROTEIN"/>
    <property type="match status" value="1"/>
</dbReference>
<dbReference type="PANTHER" id="PTHR35395">
    <property type="entry name" value="DUF6536 DOMAIN-CONTAINING PROTEIN"/>
    <property type="match status" value="1"/>
</dbReference>
<keyword evidence="1" id="KW-0812">Transmembrane</keyword>
<accession>A0A8H6VM79</accession>
<feature type="transmembrane region" description="Helical" evidence="1">
    <location>
        <begin position="36"/>
        <end position="56"/>
    </location>
</feature>
<feature type="transmembrane region" description="Helical" evidence="1">
    <location>
        <begin position="648"/>
        <end position="672"/>
    </location>
</feature>
<dbReference type="InterPro" id="IPR046623">
    <property type="entry name" value="DUF6536"/>
</dbReference>
<name>A0A8H6VM79_9PEZI</name>
<evidence type="ECO:0000256" key="1">
    <source>
        <dbReference type="SAM" id="Phobius"/>
    </source>
</evidence>
<keyword evidence="1" id="KW-1133">Transmembrane helix</keyword>
<organism evidence="3 4">
    <name type="scientific">Pseudocercospora fuligena</name>
    <dbReference type="NCBI Taxonomy" id="685502"/>
    <lineage>
        <taxon>Eukaryota</taxon>
        <taxon>Fungi</taxon>
        <taxon>Dikarya</taxon>
        <taxon>Ascomycota</taxon>
        <taxon>Pezizomycotina</taxon>
        <taxon>Dothideomycetes</taxon>
        <taxon>Dothideomycetidae</taxon>
        <taxon>Mycosphaerellales</taxon>
        <taxon>Mycosphaerellaceae</taxon>
        <taxon>Pseudocercospora</taxon>
    </lineage>
</organism>
<dbReference type="AlphaFoldDB" id="A0A8H6VM79"/>
<evidence type="ECO:0000259" key="2">
    <source>
        <dbReference type="Pfam" id="PF20163"/>
    </source>
</evidence>
<feature type="transmembrane region" description="Helical" evidence="1">
    <location>
        <begin position="606"/>
        <end position="628"/>
    </location>
</feature>
<proteinExistence type="predicted"/>
<sequence>MKAESEALDSLLGSPRHSQGFFSFFAKGSWRTTVRLGALLGTATLVLNTLILAWALKTFEVIDGAATIYNESCEGSDKIAAYTHFAINIVSTLLLSASNNCSQLRSAPTRKDVERAHAKGDWLDVGVQSVRNLRTIPFYRTALWLTLLGSSIPLHLLHMRIKLFWDVSYNSVIFETQAAQVYKSALVTNDFANGASWNHTSWNASSTAFLKGCQSNITSLERLENSECLKKYGTNDINLSRGNVLAVTSYTQNDSVVEVWSPELKKFDWTGSDWVCHGSTSRSKDICDIPNLVQNEQQWAITIFNTSCKALNASACRVTQQVYDAGNITYKGSAIYRNTTHYGCADPPYCVNDYATGLNLSSGVASNFGSCTDPPYCINSGCCKYANAQIDYCLMEPSPARCTVQISTRILLTVIVCNVVKVIAMITTLRTSFQPLATLGDALASFLEHKDAATAEKGPVSLREIEKSDRPLYEHESPRLFISKALRWEHGVSNIRWRQCWAACALALIVTGILMGVTIKMSDGALNSSNNLLGTTTNNSLEWNALMTNMPQLVISTVYLLYNNALTCMLLAREYAQYAIERKSLRVSIPVGSQRSTYWLQVPYKFILPLMTTMAVLHWLVSRSLYLVQLKVYDSMGNFTGDSSISSLGYSPLFIILSVAVGSVLLSAIMWLSRCKLGSNMPVVGSCSLAISAACANNLEVDAATKSLMYGVLRRAPGKAGTRYVGFSAEEVDVLQDRTEYL</sequence>
<feature type="domain" description="DUF6536" evidence="2">
    <location>
        <begin position="30"/>
        <end position="192"/>
    </location>
</feature>
<dbReference type="Pfam" id="PF20163">
    <property type="entry name" value="DUF6536"/>
    <property type="match status" value="1"/>
</dbReference>
<gene>
    <name evidence="3" type="ORF">HII31_03354</name>
</gene>
<feature type="transmembrane region" description="Helical" evidence="1">
    <location>
        <begin position="553"/>
        <end position="572"/>
    </location>
</feature>
<feature type="transmembrane region" description="Helical" evidence="1">
    <location>
        <begin position="500"/>
        <end position="519"/>
    </location>
</feature>
<evidence type="ECO:0000313" key="3">
    <source>
        <dbReference type="EMBL" id="KAF7195462.1"/>
    </source>
</evidence>
<comment type="caution">
    <text evidence="3">The sequence shown here is derived from an EMBL/GenBank/DDBJ whole genome shotgun (WGS) entry which is preliminary data.</text>
</comment>
<evidence type="ECO:0000313" key="4">
    <source>
        <dbReference type="Proteomes" id="UP000660729"/>
    </source>
</evidence>
<keyword evidence="1" id="KW-0472">Membrane</keyword>
<protein>
    <recommendedName>
        <fullName evidence="2">DUF6536 domain-containing protein</fullName>
    </recommendedName>
</protein>